<feature type="compositionally biased region" description="Basic and acidic residues" evidence="1">
    <location>
        <begin position="540"/>
        <end position="569"/>
    </location>
</feature>
<dbReference type="GeneID" id="96010336"/>
<protein>
    <recommendedName>
        <fullName evidence="5">Ionotropic glutamate receptor C-terminal domain-containing protein</fullName>
    </recommendedName>
</protein>
<evidence type="ECO:0000313" key="4">
    <source>
        <dbReference type="Proteomes" id="UP000803884"/>
    </source>
</evidence>
<dbReference type="AlphaFoldDB" id="A0AB34KEE6"/>
<evidence type="ECO:0000313" key="3">
    <source>
        <dbReference type="EMBL" id="KAL1582392.1"/>
    </source>
</evidence>
<sequence length="665" mass="74433">MLVMSFSKRIKSDGARRYMFDIWQPLLLLMLMTIFTATFYSYQDPFASSSDDFFCNADGNVQLQNFGMYKPFWDPNLFFTINIPYGTFSFTAAKIIDAGWDLVVGRGGQMVAALMAYRILRRSLTLILENRPTPIGAVTAFCCQQVSLISGWELLRTSLGFGRLQAKQSWQGRRASGVRIAGHLVVFAYVLSFATLASVMTGYQARLSGVFDYNEGSASQVKPLGDVYRSELMIHDGRRIGLAQDEMRFRGATDSISTVRDMVAFLRDSGRRDDPYGTLVDYFYTCAGLQDWAISKEWYGGVSNDLMTSNITLNTELWTIGPPLLNISGTMRVGFMPDLDANISSAESFFNGTGGRFFSNGYVSTVDWRSVGSISNYGYNGLGVEVDFVKDTGRCIADEAYSWGFSSLLLLTFCSSTLLFALVLILLQTDVYWNSHSDRDPQHYSIYSDILWLAKGLSFHLGTDLDSLSPKDLEKRVENDRMGIVVEVDELRLSRYQLSITKVGASRYRVFWSRIAGFRFPRLHQWRRMLDDFNEWRQRPAPRAEAHGSEEDVMREAARGARHDTREASSELLADEELVVGNNSRKQTQGSIATTATDALQSERGSQEGSTSAASESELGQRASNASLQSIARRPITQRSSQHSETTMLISRDSGDGSPRTDTRA</sequence>
<proteinExistence type="predicted"/>
<dbReference type="EMBL" id="JAAQHG020000052">
    <property type="protein sequence ID" value="KAL1582392.1"/>
    <property type="molecule type" value="Genomic_DNA"/>
</dbReference>
<comment type="caution">
    <text evidence="3">The sequence shown here is derived from an EMBL/GenBank/DDBJ whole genome shotgun (WGS) entry which is preliminary data.</text>
</comment>
<evidence type="ECO:0000256" key="1">
    <source>
        <dbReference type="SAM" id="MobiDB-lite"/>
    </source>
</evidence>
<keyword evidence="2" id="KW-1133">Transmembrane helix</keyword>
<accession>A0AB34KEE6</accession>
<feature type="compositionally biased region" description="Basic and acidic residues" evidence="1">
    <location>
        <begin position="653"/>
        <end position="665"/>
    </location>
</feature>
<reference evidence="3 4" key="1">
    <citation type="journal article" date="2020" name="Microbiol. Resour. Announc.">
        <title>Draft Genome Sequence of a Cladosporium Species Isolated from the Mesophotic Ascidian Didemnum maculosum.</title>
        <authorList>
            <person name="Gioti A."/>
            <person name="Siaperas R."/>
            <person name="Nikolaivits E."/>
            <person name="Le Goff G."/>
            <person name="Ouazzani J."/>
            <person name="Kotoulas G."/>
            <person name="Topakas E."/>
        </authorList>
    </citation>
    <scope>NUCLEOTIDE SEQUENCE [LARGE SCALE GENOMIC DNA]</scope>
    <source>
        <strain evidence="3 4">TM138-S3</strain>
    </source>
</reference>
<feature type="region of interest" description="Disordered" evidence="1">
    <location>
        <begin position="540"/>
        <end position="665"/>
    </location>
</feature>
<keyword evidence="4" id="KW-1185">Reference proteome</keyword>
<evidence type="ECO:0008006" key="5">
    <source>
        <dbReference type="Google" id="ProtNLM"/>
    </source>
</evidence>
<gene>
    <name evidence="3" type="ORF">WHR41_08894</name>
</gene>
<name>A0AB34KEE6_9PEZI</name>
<feature type="transmembrane region" description="Helical" evidence="2">
    <location>
        <begin position="176"/>
        <end position="200"/>
    </location>
</feature>
<keyword evidence="2" id="KW-0812">Transmembrane</keyword>
<organism evidence="3 4">
    <name type="scientific">Cladosporium halotolerans</name>
    <dbReference type="NCBI Taxonomy" id="1052096"/>
    <lineage>
        <taxon>Eukaryota</taxon>
        <taxon>Fungi</taxon>
        <taxon>Dikarya</taxon>
        <taxon>Ascomycota</taxon>
        <taxon>Pezizomycotina</taxon>
        <taxon>Dothideomycetes</taxon>
        <taxon>Dothideomycetidae</taxon>
        <taxon>Cladosporiales</taxon>
        <taxon>Cladosporiaceae</taxon>
        <taxon>Cladosporium</taxon>
    </lineage>
</organism>
<keyword evidence="2" id="KW-0472">Membrane</keyword>
<feature type="compositionally biased region" description="Polar residues" evidence="1">
    <location>
        <begin position="581"/>
        <end position="615"/>
    </location>
</feature>
<feature type="transmembrane region" description="Helical" evidence="2">
    <location>
        <begin position="20"/>
        <end position="42"/>
    </location>
</feature>
<dbReference type="Proteomes" id="UP000803884">
    <property type="component" value="Unassembled WGS sequence"/>
</dbReference>
<evidence type="ECO:0000256" key="2">
    <source>
        <dbReference type="SAM" id="Phobius"/>
    </source>
</evidence>
<feature type="compositionally biased region" description="Polar residues" evidence="1">
    <location>
        <begin position="637"/>
        <end position="649"/>
    </location>
</feature>
<dbReference type="RefSeq" id="XP_069225499.1">
    <property type="nucleotide sequence ID" value="XM_069377498.1"/>
</dbReference>